<evidence type="ECO:0000313" key="2">
    <source>
        <dbReference type="EMBL" id="SEP75595.1"/>
    </source>
</evidence>
<sequence>MNNSSKKVIRTAFAGALAAVFVAVAAPAASAAARDGVCNDNEFCLYHFSNRIGSISDFTGNIPNYGDSQPTCYEFKKPSAAGYLECVKNNAASVCNYFDRDIRVYFNSNYEGTYDTVRANTCGNLVNTYYENASHRFI</sequence>
<dbReference type="RefSeq" id="WP_089948565.1">
    <property type="nucleotide sequence ID" value="NZ_FOFR01000001.1"/>
</dbReference>
<dbReference type="OrthoDB" id="2677885at2"/>
<dbReference type="Pfam" id="PF03995">
    <property type="entry name" value="Inhibitor_I36"/>
    <property type="match status" value="1"/>
</dbReference>
<gene>
    <name evidence="2" type="ORF">SAMN05216188_101389</name>
</gene>
<dbReference type="STRING" id="402600.SAMN05216188_101389"/>
<proteinExistence type="predicted"/>
<dbReference type="Proteomes" id="UP000199352">
    <property type="component" value="Unassembled WGS sequence"/>
</dbReference>
<name>A0A1H9AG79_9PSEU</name>
<evidence type="ECO:0000313" key="3">
    <source>
        <dbReference type="Proteomes" id="UP000199352"/>
    </source>
</evidence>
<keyword evidence="1" id="KW-0732">Signal</keyword>
<dbReference type="EMBL" id="FOFR01000001">
    <property type="protein sequence ID" value="SEP75595.1"/>
    <property type="molecule type" value="Genomic_DNA"/>
</dbReference>
<accession>A0A1H9AG79</accession>
<protein>
    <submittedName>
        <fullName evidence="2">Peptidase inhibitor family I36</fullName>
    </submittedName>
</protein>
<organism evidence="2 3">
    <name type="scientific">Lentzea xinjiangensis</name>
    <dbReference type="NCBI Taxonomy" id="402600"/>
    <lineage>
        <taxon>Bacteria</taxon>
        <taxon>Bacillati</taxon>
        <taxon>Actinomycetota</taxon>
        <taxon>Actinomycetes</taxon>
        <taxon>Pseudonocardiales</taxon>
        <taxon>Pseudonocardiaceae</taxon>
        <taxon>Lentzea</taxon>
    </lineage>
</organism>
<keyword evidence="3" id="KW-1185">Reference proteome</keyword>
<evidence type="ECO:0000256" key="1">
    <source>
        <dbReference type="SAM" id="SignalP"/>
    </source>
</evidence>
<feature type="signal peptide" evidence="1">
    <location>
        <begin position="1"/>
        <end position="25"/>
    </location>
</feature>
<reference evidence="3" key="1">
    <citation type="submission" date="2016-10" db="EMBL/GenBank/DDBJ databases">
        <authorList>
            <person name="Varghese N."/>
            <person name="Submissions S."/>
        </authorList>
    </citation>
    <scope>NUCLEOTIDE SEQUENCE [LARGE SCALE GENOMIC DNA]</scope>
    <source>
        <strain evidence="3">CGMCC 4.3525</strain>
    </source>
</reference>
<dbReference type="AlphaFoldDB" id="A0A1H9AG79"/>
<feature type="chain" id="PRO_5038916971" evidence="1">
    <location>
        <begin position="26"/>
        <end position="138"/>
    </location>
</feature>